<dbReference type="PROSITE" id="PS00198">
    <property type="entry name" value="4FE4S_FER_1"/>
    <property type="match status" value="1"/>
</dbReference>
<protein>
    <submittedName>
        <fullName evidence="8">Heterodisulfide reductase-related iron-sulfur binding cluster</fullName>
    </submittedName>
</protein>
<evidence type="ECO:0000256" key="1">
    <source>
        <dbReference type="ARBA" id="ARBA00022485"/>
    </source>
</evidence>
<dbReference type="SUPFAM" id="SSF46548">
    <property type="entry name" value="alpha-helical ferredoxin"/>
    <property type="match status" value="1"/>
</dbReference>
<name>A0ABP6ZHS7_9ACTN</name>
<evidence type="ECO:0000259" key="7">
    <source>
        <dbReference type="PROSITE" id="PS51379"/>
    </source>
</evidence>
<dbReference type="RefSeq" id="WP_231483820.1">
    <property type="nucleotide sequence ID" value="NZ_BAAAZO010000003.1"/>
</dbReference>
<keyword evidence="2" id="KW-0479">Metal-binding</keyword>
<organism evidence="8 9">
    <name type="scientific">Kineosporia mesophila</name>
    <dbReference type="NCBI Taxonomy" id="566012"/>
    <lineage>
        <taxon>Bacteria</taxon>
        <taxon>Bacillati</taxon>
        <taxon>Actinomycetota</taxon>
        <taxon>Actinomycetes</taxon>
        <taxon>Kineosporiales</taxon>
        <taxon>Kineosporiaceae</taxon>
        <taxon>Kineosporia</taxon>
    </lineage>
</organism>
<dbReference type="PANTHER" id="PTHR43255:SF1">
    <property type="entry name" value="IRON-SULFUR-BINDING OXIDOREDUCTASE FADF-RELATED"/>
    <property type="match status" value="1"/>
</dbReference>
<dbReference type="InterPro" id="IPR004017">
    <property type="entry name" value="Cys_rich_dom"/>
</dbReference>
<keyword evidence="5" id="KW-0411">Iron-sulfur</keyword>
<feature type="domain" description="4Fe-4S ferredoxin-type" evidence="7">
    <location>
        <begin position="301"/>
        <end position="328"/>
    </location>
</feature>
<reference evidence="9" key="1">
    <citation type="journal article" date="2019" name="Int. J. Syst. Evol. Microbiol.">
        <title>The Global Catalogue of Microorganisms (GCM) 10K type strain sequencing project: providing services to taxonomists for standard genome sequencing and annotation.</title>
        <authorList>
            <consortium name="The Broad Institute Genomics Platform"/>
            <consortium name="The Broad Institute Genome Sequencing Center for Infectious Disease"/>
            <person name="Wu L."/>
            <person name="Ma J."/>
        </authorList>
    </citation>
    <scope>NUCLEOTIDE SEQUENCE [LARGE SCALE GENOMIC DNA]</scope>
    <source>
        <strain evidence="9">JCM 16902</strain>
    </source>
</reference>
<dbReference type="InterPro" id="IPR009051">
    <property type="entry name" value="Helical_ferredxn"/>
</dbReference>
<keyword evidence="3" id="KW-0560">Oxidoreductase</keyword>
<dbReference type="PANTHER" id="PTHR43255">
    <property type="entry name" value="IRON-SULFUR-BINDING OXIDOREDUCTASE FADF-RELATED-RELATED"/>
    <property type="match status" value="1"/>
</dbReference>
<feature type="transmembrane region" description="Helical" evidence="6">
    <location>
        <begin position="114"/>
        <end position="133"/>
    </location>
</feature>
<keyword evidence="1" id="KW-0004">4Fe-4S</keyword>
<keyword evidence="6" id="KW-1133">Transmembrane helix</keyword>
<dbReference type="InterPro" id="IPR051460">
    <property type="entry name" value="HdrC_iron-sulfur_subunit"/>
</dbReference>
<dbReference type="InterPro" id="IPR017896">
    <property type="entry name" value="4Fe4S_Fe-S-bd"/>
</dbReference>
<dbReference type="PROSITE" id="PS51379">
    <property type="entry name" value="4FE4S_FER_2"/>
    <property type="match status" value="2"/>
</dbReference>
<keyword evidence="6" id="KW-0812">Transmembrane</keyword>
<feature type="transmembrane region" description="Helical" evidence="6">
    <location>
        <begin position="70"/>
        <end position="94"/>
    </location>
</feature>
<gene>
    <name evidence="8" type="ORF">GCM10022223_24270</name>
</gene>
<keyword evidence="6" id="KW-0472">Membrane</keyword>
<dbReference type="EMBL" id="BAAAZO010000003">
    <property type="protein sequence ID" value="GAA3607440.1"/>
    <property type="molecule type" value="Genomic_DNA"/>
</dbReference>
<dbReference type="Gene3D" id="1.10.1060.10">
    <property type="entry name" value="Alpha-helical ferredoxin"/>
    <property type="match status" value="1"/>
</dbReference>
<comment type="caution">
    <text evidence="8">The sequence shown here is derived from an EMBL/GenBank/DDBJ whole genome shotgun (WGS) entry which is preliminary data.</text>
</comment>
<evidence type="ECO:0000256" key="4">
    <source>
        <dbReference type="ARBA" id="ARBA00023004"/>
    </source>
</evidence>
<evidence type="ECO:0000256" key="5">
    <source>
        <dbReference type="ARBA" id="ARBA00023014"/>
    </source>
</evidence>
<evidence type="ECO:0000313" key="9">
    <source>
        <dbReference type="Proteomes" id="UP001501074"/>
    </source>
</evidence>
<keyword evidence="9" id="KW-1185">Reference proteome</keyword>
<evidence type="ECO:0000256" key="3">
    <source>
        <dbReference type="ARBA" id="ARBA00023002"/>
    </source>
</evidence>
<dbReference type="InterPro" id="IPR017900">
    <property type="entry name" value="4Fe4S_Fe_S_CS"/>
</dbReference>
<proteinExistence type="predicted"/>
<evidence type="ECO:0000256" key="2">
    <source>
        <dbReference type="ARBA" id="ARBA00022723"/>
    </source>
</evidence>
<dbReference type="Proteomes" id="UP001501074">
    <property type="component" value="Unassembled WGS sequence"/>
</dbReference>
<accession>A0ABP6ZHS7</accession>
<keyword evidence="4" id="KW-0408">Iron</keyword>
<evidence type="ECO:0000313" key="8">
    <source>
        <dbReference type="EMBL" id="GAA3607440.1"/>
    </source>
</evidence>
<dbReference type="Pfam" id="PF02754">
    <property type="entry name" value="CCG"/>
    <property type="match status" value="2"/>
</dbReference>
<feature type="domain" description="4Fe-4S ferredoxin-type" evidence="7">
    <location>
        <begin position="394"/>
        <end position="426"/>
    </location>
</feature>
<dbReference type="Pfam" id="PF13187">
    <property type="entry name" value="Fer4_9"/>
    <property type="match status" value="1"/>
</dbReference>
<evidence type="ECO:0000256" key="6">
    <source>
        <dbReference type="SAM" id="Phobius"/>
    </source>
</evidence>
<feature type="transmembrane region" description="Helical" evidence="6">
    <location>
        <begin position="6"/>
        <end position="25"/>
    </location>
</feature>
<sequence length="744" mass="81809">MNTPLQIAVIVVSLAMTAAGVALLTRAANRFVQVIRLGEPDRSRSDDPVARTTTLVREFLGHTRMARLPIVAIAHWFTMVGFGLLFTTLVTAYGQIFDPHTTLWLIGTFPPYEWIAEGITVIGLAGILLLIAVRQKHHPRSEGRSSRFFGSSFWQAYFVEAIILGVLVCVLLLRSLEYALHPSGLHFPFGQILGRAFEGLSEGTLENLIVLVAGIKIAISMSWAITIGLNNTMGVAWHRFLAFPNIWFKRHATPTRVNDSTTSLGPLQPISIKGQVLDFENIDELDEDAALGVGVVENFTWKGLLDFSTCTECGRCQSQCPAWNTDKPLSPKMLIMSLRDHAYAKAPWLLASEEARKNAESSEVLTAAQPLAGRPLIGDTGYELDNPLGAYNAEGGVIDPDVLWSCVTCGACVEQCPVDIEHVDHIVDMRRYQVLIESAFPNELNGLFKNLEKNGNPWGLKPRLRMDWAKGLSFEVKQVGGDIEDLTEVEYLFWVGCAGAYEDRQKKTTIAIAELLNEAGVEFAVLGDGEACTGDSARRSGNEFLFQQLAMQNVEVLNESKAQKIVVSCAHCFNTIQNEYPQLGGNYEVVHHTQLLNRLVREKRLTPVAPIEGGSTSTATYHDPCYIGRHNGIYEPPRELIGSLPGIELREMPRNQERAFCCGAGGARMWMEEKLGKRINVTRTEEAVATGADTIAVGCPFCRVMLSDGLTAQQSEGAAREEVQVLDVAQMLLAAVQRGKAPAE</sequence>
<feature type="transmembrane region" description="Helical" evidence="6">
    <location>
        <begin position="154"/>
        <end position="173"/>
    </location>
</feature>